<evidence type="ECO:0000256" key="4">
    <source>
        <dbReference type="SAM" id="Phobius"/>
    </source>
</evidence>
<evidence type="ECO:0008006" key="6">
    <source>
        <dbReference type="Google" id="ProtNLM"/>
    </source>
</evidence>
<evidence type="ECO:0000256" key="1">
    <source>
        <dbReference type="ARBA" id="ARBA00010838"/>
    </source>
</evidence>
<dbReference type="PRINTS" id="PR00131">
    <property type="entry name" value="GLHYDRLASE1"/>
</dbReference>
<dbReference type="AlphaFoldDB" id="A0A381N8N5"/>
<evidence type="ECO:0000256" key="2">
    <source>
        <dbReference type="ARBA" id="ARBA00022801"/>
    </source>
</evidence>
<keyword evidence="4" id="KW-0472">Membrane</keyword>
<keyword evidence="3" id="KW-0326">Glycosidase</keyword>
<dbReference type="PANTHER" id="PTHR10353">
    <property type="entry name" value="GLYCOSYL HYDROLASE"/>
    <property type="match status" value="1"/>
</dbReference>
<dbReference type="PANTHER" id="PTHR10353:SF36">
    <property type="entry name" value="LP05116P"/>
    <property type="match status" value="1"/>
</dbReference>
<evidence type="ECO:0000313" key="5">
    <source>
        <dbReference type="EMBL" id="SUZ49923.1"/>
    </source>
</evidence>
<dbReference type="Gene3D" id="3.20.20.80">
    <property type="entry name" value="Glycosidases"/>
    <property type="match status" value="1"/>
</dbReference>
<sequence>MSYNHVNFRKKEVNKLILKISFYAIVLYLSVIIFCHLKYPEPRWNWENISTDKILFASTFIWGTATAAHQVEGNCVNNWSEFEKGSKDDGQPNIKDNQQSGIASDHWNRYPEDIKLIKELGVSHYRFSVEWSKIQPAQDTFNQDVLDHYSRMIDMLLENDITPVLTLHHFTHPLWFDKLGAFEKEENISIFISFCEKVFHEYSHKVEYWCTINEPAVVATQGYFSGMFPPGKKDSQLSAEVLKNLLDAHVQVYHSLKKMENGPKVKIGLVKNINQFEPWRRWHILDWIISKAVNHFFNGSAIDYLRTGIFKIRIPGLAWIYHENLNATNSMDYFGLNYYSHNHLKFQLSLKEPFTMEFRDEDTMTDMPYTIYGEGLYRAIESVSALDVPIMITENGIADAEDSRRELYIKRYLYSVSKAIKDGYDVIGYFYWSLMDNFEWAFGYDMKFGLFSVDFETQERSLRDGSKAYIDIVKNEN</sequence>
<dbReference type="InterPro" id="IPR017853">
    <property type="entry name" value="GH"/>
</dbReference>
<reference evidence="5" key="1">
    <citation type="submission" date="2018-05" db="EMBL/GenBank/DDBJ databases">
        <authorList>
            <person name="Lanie J.A."/>
            <person name="Ng W.-L."/>
            <person name="Kazmierczak K.M."/>
            <person name="Andrzejewski T.M."/>
            <person name="Davidsen T.M."/>
            <person name="Wayne K.J."/>
            <person name="Tettelin H."/>
            <person name="Glass J.I."/>
            <person name="Rusch D."/>
            <person name="Podicherti R."/>
            <person name="Tsui H.-C.T."/>
            <person name="Winkler M.E."/>
        </authorList>
    </citation>
    <scope>NUCLEOTIDE SEQUENCE</scope>
</reference>
<keyword evidence="4" id="KW-0812">Transmembrane</keyword>
<evidence type="ECO:0000256" key="3">
    <source>
        <dbReference type="ARBA" id="ARBA00023295"/>
    </source>
</evidence>
<accession>A0A381N8N5</accession>
<organism evidence="5">
    <name type="scientific">marine metagenome</name>
    <dbReference type="NCBI Taxonomy" id="408172"/>
    <lineage>
        <taxon>unclassified sequences</taxon>
        <taxon>metagenomes</taxon>
        <taxon>ecological metagenomes</taxon>
    </lineage>
</organism>
<keyword evidence="4" id="KW-1133">Transmembrane helix</keyword>
<proteinExistence type="inferred from homology"/>
<dbReference type="InterPro" id="IPR001360">
    <property type="entry name" value="Glyco_hydro_1"/>
</dbReference>
<dbReference type="GO" id="GO:0008422">
    <property type="term" value="F:beta-glucosidase activity"/>
    <property type="evidence" value="ECO:0007669"/>
    <property type="project" value="TreeGrafter"/>
</dbReference>
<dbReference type="GO" id="GO:0005975">
    <property type="term" value="P:carbohydrate metabolic process"/>
    <property type="evidence" value="ECO:0007669"/>
    <property type="project" value="InterPro"/>
</dbReference>
<keyword evidence="2" id="KW-0378">Hydrolase</keyword>
<dbReference type="SUPFAM" id="SSF51445">
    <property type="entry name" value="(Trans)glycosidases"/>
    <property type="match status" value="1"/>
</dbReference>
<dbReference type="Pfam" id="PF00232">
    <property type="entry name" value="Glyco_hydro_1"/>
    <property type="match status" value="1"/>
</dbReference>
<dbReference type="EMBL" id="UINC01000143">
    <property type="protein sequence ID" value="SUZ49923.1"/>
    <property type="molecule type" value="Genomic_DNA"/>
</dbReference>
<comment type="similarity">
    <text evidence="1">Belongs to the glycosyl hydrolase 1 family.</text>
</comment>
<name>A0A381N8N5_9ZZZZ</name>
<protein>
    <recommendedName>
        <fullName evidence="6">Beta-glucosidase</fullName>
    </recommendedName>
</protein>
<gene>
    <name evidence="5" type="ORF">METZ01_LOCUS2777</name>
</gene>
<feature type="transmembrane region" description="Helical" evidence="4">
    <location>
        <begin position="20"/>
        <end position="39"/>
    </location>
</feature>